<organism evidence="1 2">
    <name type="scientific">Drosophila rubida</name>
    <dbReference type="NCBI Taxonomy" id="30044"/>
    <lineage>
        <taxon>Eukaryota</taxon>
        <taxon>Metazoa</taxon>
        <taxon>Ecdysozoa</taxon>
        <taxon>Arthropoda</taxon>
        <taxon>Hexapoda</taxon>
        <taxon>Insecta</taxon>
        <taxon>Pterygota</taxon>
        <taxon>Neoptera</taxon>
        <taxon>Endopterygota</taxon>
        <taxon>Diptera</taxon>
        <taxon>Brachycera</taxon>
        <taxon>Muscomorpha</taxon>
        <taxon>Ephydroidea</taxon>
        <taxon>Drosophilidae</taxon>
        <taxon>Drosophila</taxon>
    </lineage>
</organism>
<feature type="non-terminal residue" evidence="1">
    <location>
        <position position="179"/>
    </location>
</feature>
<keyword evidence="2" id="KW-1185">Reference proteome</keyword>
<sequence length="179" mass="21294">DSNKQKLKFTGCCSLSDSELSKLYNLDMLTDLELTAVGVDRTSLIDDYRHLHEMSQLREMERLPSLSRRFVSKLKRPKFKSPRKPTRPFSYDLLDRFFRCMQSEASAFCRFMENDLQIITDFQRDTKILLMTPKEREFACYDSYFEHLDNMYQNGQQDVVMSIIAKVMVRFHREPHPVK</sequence>
<comment type="caution">
    <text evidence="1">The sequence shown here is derived from an EMBL/GenBank/DDBJ whole genome shotgun (WGS) entry which is preliminary data.</text>
</comment>
<reference evidence="1" key="1">
    <citation type="journal article" date="2021" name="Mol. Ecol. Resour.">
        <title>Phylogenomic analyses of the genus Drosophila reveals genomic signals of climate adaptation.</title>
        <authorList>
            <person name="Li F."/>
            <person name="Rane R.V."/>
            <person name="Luria V."/>
            <person name="Xiong Z."/>
            <person name="Chen J."/>
            <person name="Li Z."/>
            <person name="Catullo R.A."/>
            <person name="Griffin P.C."/>
            <person name="Schiffer M."/>
            <person name="Pearce S."/>
            <person name="Lee S.F."/>
            <person name="McElroy K."/>
            <person name="Stocker A."/>
            <person name="Shirriffs J."/>
            <person name="Cockerell F."/>
            <person name="Coppin C."/>
            <person name="Sgro C.M."/>
            <person name="Karger A."/>
            <person name="Cain J.W."/>
            <person name="Weber J.A."/>
            <person name="Santpere G."/>
            <person name="Kirschner M.W."/>
            <person name="Hoffmann A.A."/>
            <person name="Oakeshott J.G."/>
            <person name="Zhang G."/>
        </authorList>
    </citation>
    <scope>NUCLEOTIDE SEQUENCE</scope>
    <source>
        <strain evidence="1">BGI-SZ-2011g</strain>
    </source>
</reference>
<feature type="non-terminal residue" evidence="1">
    <location>
        <position position="1"/>
    </location>
</feature>
<protein>
    <submittedName>
        <fullName evidence="1">Uncharacterized protein</fullName>
    </submittedName>
</protein>
<gene>
    <name evidence="1" type="ORF">KR093_010585</name>
</gene>
<evidence type="ECO:0000313" key="1">
    <source>
        <dbReference type="EMBL" id="KAH8387961.1"/>
    </source>
</evidence>
<accession>A0AAD4KBN2</accession>
<proteinExistence type="predicted"/>
<name>A0AAD4KBN2_9MUSC</name>
<dbReference type="AlphaFoldDB" id="A0AAD4KBN2"/>
<evidence type="ECO:0000313" key="2">
    <source>
        <dbReference type="Proteomes" id="UP001200034"/>
    </source>
</evidence>
<dbReference type="EMBL" id="JAJJHW010000095">
    <property type="protein sequence ID" value="KAH8387961.1"/>
    <property type="molecule type" value="Genomic_DNA"/>
</dbReference>
<dbReference type="Proteomes" id="UP001200034">
    <property type="component" value="Unassembled WGS sequence"/>
</dbReference>